<gene>
    <name evidence="2" type="ORF">QC763_505280</name>
</gene>
<dbReference type="Proteomes" id="UP001326199">
    <property type="component" value="Unassembled WGS sequence"/>
</dbReference>
<name>A0ABR0H954_9PEZI</name>
<feature type="region of interest" description="Disordered" evidence="1">
    <location>
        <begin position="76"/>
        <end position="109"/>
    </location>
</feature>
<feature type="compositionally biased region" description="Basic and acidic residues" evidence="1">
    <location>
        <begin position="178"/>
        <end position="190"/>
    </location>
</feature>
<dbReference type="RefSeq" id="XP_062764382.1">
    <property type="nucleotide sequence ID" value="XM_062913122.1"/>
</dbReference>
<protein>
    <submittedName>
        <fullName evidence="2">Uncharacterized protein</fullName>
    </submittedName>
</protein>
<dbReference type="EMBL" id="JAFFHB010000007">
    <property type="protein sequence ID" value="KAK4664416.1"/>
    <property type="molecule type" value="Genomic_DNA"/>
</dbReference>
<reference evidence="2 3" key="1">
    <citation type="journal article" date="2023" name="bioRxiv">
        <title>High-quality genome assemblies of four members of thePodospora anserinaspecies complex.</title>
        <authorList>
            <person name="Ament-Velasquez S.L."/>
            <person name="Vogan A.A."/>
            <person name="Wallerman O."/>
            <person name="Hartmann F."/>
            <person name="Gautier V."/>
            <person name="Silar P."/>
            <person name="Giraud T."/>
            <person name="Johannesson H."/>
        </authorList>
    </citation>
    <scope>NUCLEOTIDE SEQUENCE [LARGE SCALE GENOMIC DNA]</scope>
    <source>
        <strain evidence="2 3">CBS 411.78</strain>
    </source>
</reference>
<evidence type="ECO:0000313" key="3">
    <source>
        <dbReference type="Proteomes" id="UP001326199"/>
    </source>
</evidence>
<proteinExistence type="predicted"/>
<accession>A0ABR0H954</accession>
<organism evidence="2 3">
    <name type="scientific">Podospora pseudopauciseta</name>
    <dbReference type="NCBI Taxonomy" id="2093780"/>
    <lineage>
        <taxon>Eukaryota</taxon>
        <taxon>Fungi</taxon>
        <taxon>Dikarya</taxon>
        <taxon>Ascomycota</taxon>
        <taxon>Pezizomycotina</taxon>
        <taxon>Sordariomycetes</taxon>
        <taxon>Sordariomycetidae</taxon>
        <taxon>Sordariales</taxon>
        <taxon>Podosporaceae</taxon>
        <taxon>Podospora</taxon>
    </lineage>
</organism>
<evidence type="ECO:0000313" key="2">
    <source>
        <dbReference type="EMBL" id="KAK4664416.1"/>
    </source>
</evidence>
<sequence>MVCGSLPAFSQTRFFCIYILSPKPCCPVLFLTRQALENPSLCNLRPNSTIFFTRSLFHLLFRVTFAMPSYNGSKHSTIVHQSPSRSPSTYYSNNSSGSRSSSHSTHSHTTTYTMDYSTSSGPYGHDQAQYRSPYAKDYNVDVSRHGSTVVINHHRPNPSTDEPRASESRGAFTVYGNKHKDDRRKDNSRN</sequence>
<keyword evidence="3" id="KW-1185">Reference proteome</keyword>
<feature type="region of interest" description="Disordered" evidence="1">
    <location>
        <begin position="148"/>
        <end position="190"/>
    </location>
</feature>
<evidence type="ECO:0000256" key="1">
    <source>
        <dbReference type="SAM" id="MobiDB-lite"/>
    </source>
</evidence>
<dbReference type="GeneID" id="87933465"/>
<feature type="compositionally biased region" description="Low complexity" evidence="1">
    <location>
        <begin position="82"/>
        <end position="109"/>
    </location>
</feature>
<comment type="caution">
    <text evidence="2">The sequence shown here is derived from an EMBL/GenBank/DDBJ whole genome shotgun (WGS) entry which is preliminary data.</text>
</comment>